<dbReference type="InterPro" id="IPR007699">
    <property type="entry name" value="SGS_dom"/>
</dbReference>
<evidence type="ECO:0000256" key="1">
    <source>
        <dbReference type="ARBA" id="ARBA00015702"/>
    </source>
</evidence>
<dbReference type="PANTHER" id="PTHR13164:SF3">
    <property type="entry name" value="CALCYCLIN-BINDING PROTEIN"/>
    <property type="match status" value="1"/>
</dbReference>
<evidence type="ECO:0000313" key="7">
    <source>
        <dbReference type="EMBL" id="KAK6753138.1"/>
    </source>
</evidence>
<evidence type="ECO:0000313" key="8">
    <source>
        <dbReference type="Proteomes" id="UP001303046"/>
    </source>
</evidence>
<organism evidence="7 8">
    <name type="scientific">Necator americanus</name>
    <name type="common">Human hookworm</name>
    <dbReference type="NCBI Taxonomy" id="51031"/>
    <lineage>
        <taxon>Eukaryota</taxon>
        <taxon>Metazoa</taxon>
        <taxon>Ecdysozoa</taxon>
        <taxon>Nematoda</taxon>
        <taxon>Chromadorea</taxon>
        <taxon>Rhabditida</taxon>
        <taxon>Rhabditina</taxon>
        <taxon>Rhabditomorpha</taxon>
        <taxon>Strongyloidea</taxon>
        <taxon>Ancylostomatidae</taxon>
        <taxon>Bunostominae</taxon>
        <taxon>Necator</taxon>
    </lineage>
</organism>
<dbReference type="InterPro" id="IPR007052">
    <property type="entry name" value="CS_dom"/>
</dbReference>
<evidence type="ECO:0000256" key="2">
    <source>
        <dbReference type="ARBA" id="ARBA00022786"/>
    </source>
</evidence>
<dbReference type="InterPro" id="IPR037893">
    <property type="entry name" value="CS_CacyBP"/>
</dbReference>
<keyword evidence="2" id="KW-0833">Ubl conjugation pathway</keyword>
<evidence type="ECO:0000259" key="6">
    <source>
        <dbReference type="PROSITE" id="PS51203"/>
    </source>
</evidence>
<keyword evidence="8" id="KW-1185">Reference proteome</keyword>
<dbReference type="InterPro" id="IPR008978">
    <property type="entry name" value="HSP20-like_chaperone"/>
</dbReference>
<dbReference type="InterPro" id="IPR052289">
    <property type="entry name" value="Calcyclin-binding_UBL-bridge"/>
</dbReference>
<proteinExistence type="predicted"/>
<dbReference type="Pfam" id="PF04969">
    <property type="entry name" value="CS"/>
    <property type="match status" value="1"/>
</dbReference>
<feature type="domain" description="SGS" evidence="5">
    <location>
        <begin position="149"/>
        <end position="250"/>
    </location>
</feature>
<name>A0ABR1DS87_NECAM</name>
<dbReference type="PANTHER" id="PTHR13164">
    <property type="entry name" value="CALICYLIN BINDING PROTEIN"/>
    <property type="match status" value="1"/>
</dbReference>
<keyword evidence="3" id="KW-0007">Acetylation</keyword>
<protein>
    <recommendedName>
        <fullName evidence="1">Calcyclin-binding protein</fullName>
    </recommendedName>
</protein>
<dbReference type="SUPFAM" id="SSF49764">
    <property type="entry name" value="HSP20-like chaperones"/>
    <property type="match status" value="1"/>
</dbReference>
<feature type="domain" description="CS" evidence="6">
    <location>
        <begin position="71"/>
        <end position="165"/>
    </location>
</feature>
<evidence type="ECO:0000256" key="3">
    <source>
        <dbReference type="ARBA" id="ARBA00022990"/>
    </source>
</evidence>
<gene>
    <name evidence="7" type="primary">Necator_chrV.g17415</name>
    <name evidence="7" type="ORF">RB195_012625</name>
</gene>
<dbReference type="Proteomes" id="UP001303046">
    <property type="component" value="Unassembled WGS sequence"/>
</dbReference>
<reference evidence="7 8" key="1">
    <citation type="submission" date="2023-08" db="EMBL/GenBank/DDBJ databases">
        <title>A Necator americanus chromosomal reference genome.</title>
        <authorList>
            <person name="Ilik V."/>
            <person name="Petrzelkova K.J."/>
            <person name="Pardy F."/>
            <person name="Fuh T."/>
            <person name="Niatou-Singa F.S."/>
            <person name="Gouil Q."/>
            <person name="Baker L."/>
            <person name="Ritchie M.E."/>
            <person name="Jex A.R."/>
            <person name="Gazzola D."/>
            <person name="Li H."/>
            <person name="Toshio Fujiwara R."/>
            <person name="Zhan B."/>
            <person name="Aroian R.V."/>
            <person name="Pafco B."/>
            <person name="Schwarz E.M."/>
        </authorList>
    </citation>
    <scope>NUCLEOTIDE SEQUENCE [LARGE SCALE GENOMIC DNA]</scope>
    <source>
        <strain evidence="7 8">Aroian</strain>
        <tissue evidence="7">Whole animal</tissue>
    </source>
</reference>
<evidence type="ECO:0000256" key="4">
    <source>
        <dbReference type="ARBA" id="ARBA00025145"/>
    </source>
</evidence>
<dbReference type="InterPro" id="IPR015120">
    <property type="entry name" value="Siah-Interact_N"/>
</dbReference>
<comment type="caution">
    <text evidence="7">The sequence shown here is derived from an EMBL/GenBank/DDBJ whole genome shotgun (WGS) entry which is preliminary data.</text>
</comment>
<dbReference type="Pfam" id="PF09032">
    <property type="entry name" value="Siah-Interact_N"/>
    <property type="match status" value="1"/>
</dbReference>
<dbReference type="Gene3D" id="2.60.40.790">
    <property type="match status" value="1"/>
</dbReference>
<accession>A0ABR1DS87</accession>
<dbReference type="PROSITE" id="PS51203">
    <property type="entry name" value="CS"/>
    <property type="match status" value="1"/>
</dbReference>
<comment type="function">
    <text evidence="4">May be involved in calcium-dependent ubiquitination and subsequent proteasomal degradation of target proteins. Probably serves as a molecular bridge in ubiquitin E3 complexes. Participates in the ubiquitin-mediated degradation of beta-catenin (CTNNB1).</text>
</comment>
<sequence>MDKEELALDIEDLRSLLPAAKRPAVREWIKSKIEELEKKVGEPQAASIQSAPAPPITDFNKAVAPSGLPTVKVTNYGWDESDKFVKVYITLQGVQNVNPSSIQHSFSNYGYDITVSDFCGKNHVMTMKGLRDEIVPESSQIKQKQDMLVVMMKKKAEGKKWEQLTKLEYDEKQKRKPKFDDKSMGDDPQASLMNMMKQMYEEGDDDLKRTIRKAWHEEICMAKVLFEDKWCKITSDSLIIKCYYFPLGNSKKVDTKNIIGVFYVEQNLSEQCFRVKGWGMSFSPCWWACDLRRCWHDSSGPVHYNVVIDCGETLYKESQVSYNVEIKTAEYVLRRRPTLATWCVSMIELAPSCG</sequence>
<dbReference type="PROSITE" id="PS51048">
    <property type="entry name" value="SGS"/>
    <property type="match status" value="1"/>
</dbReference>
<evidence type="ECO:0000259" key="5">
    <source>
        <dbReference type="PROSITE" id="PS51048"/>
    </source>
</evidence>
<dbReference type="EMBL" id="JAVFWL010000005">
    <property type="protein sequence ID" value="KAK6753138.1"/>
    <property type="molecule type" value="Genomic_DNA"/>
</dbReference>
<dbReference type="CDD" id="cd06468">
    <property type="entry name" value="p23_CacyBP"/>
    <property type="match status" value="1"/>
</dbReference>